<proteinExistence type="predicted"/>
<feature type="compositionally biased region" description="Polar residues" evidence="1">
    <location>
        <begin position="270"/>
        <end position="282"/>
    </location>
</feature>
<dbReference type="InterPro" id="IPR022190">
    <property type="entry name" value="DUF3716"/>
</dbReference>
<evidence type="ECO:0000313" key="3">
    <source>
        <dbReference type="Proteomes" id="UP001150942"/>
    </source>
</evidence>
<accession>A0A9W9J133</accession>
<comment type="caution">
    <text evidence="2">The sequence shown here is derived from an EMBL/GenBank/DDBJ whole genome shotgun (WGS) entry which is preliminary data.</text>
</comment>
<sequence length="282" mass="31127">MDNSFRAPGPAYHRLGEDSSLPAPITGTREEPLGDWADHLVKLAFPCAVEGRFIKSALLRELVDRQSHREPMLRYGVPMTGVALEFKLGSSLKHVEAMYIFMVGRIADVECDTCQRDRGVFPFCVTVDLADGHVKSQVESSLSAQRTISRQFGQGSRGSSNQDRATISQDIVELRAAFNLLKRVLPRIRPRGVPLIPLLPPSSLSKAASYAKGTPETYSASPSGEGPRSGPYRPAWPPSTIYRRKLRLFLPAWRITFGSSTGSPPRLTARRQTSLTTVNNLH</sequence>
<feature type="region of interest" description="Disordered" evidence="1">
    <location>
        <begin position="261"/>
        <end position="282"/>
    </location>
</feature>
<name>A0A9W9J133_9EURO</name>
<evidence type="ECO:0000256" key="1">
    <source>
        <dbReference type="SAM" id="MobiDB-lite"/>
    </source>
</evidence>
<reference evidence="2" key="2">
    <citation type="journal article" date="2023" name="IMA Fungus">
        <title>Comparative genomic study of the Penicillium genus elucidates a diverse pangenome and 15 lateral gene transfer events.</title>
        <authorList>
            <person name="Petersen C."/>
            <person name="Sorensen T."/>
            <person name="Nielsen M.R."/>
            <person name="Sondergaard T.E."/>
            <person name="Sorensen J.L."/>
            <person name="Fitzpatrick D.A."/>
            <person name="Frisvad J.C."/>
            <person name="Nielsen K.L."/>
        </authorList>
    </citation>
    <scope>NUCLEOTIDE SEQUENCE</scope>
    <source>
        <strain evidence="2">IBT 20477</strain>
    </source>
</reference>
<keyword evidence="3" id="KW-1185">Reference proteome</keyword>
<dbReference type="OrthoDB" id="4365346at2759"/>
<dbReference type="EMBL" id="JAPQKQ010000008">
    <property type="protein sequence ID" value="KAJ5186480.1"/>
    <property type="molecule type" value="Genomic_DNA"/>
</dbReference>
<dbReference type="Pfam" id="PF12511">
    <property type="entry name" value="DUF3716"/>
    <property type="match status" value="1"/>
</dbReference>
<organism evidence="2 3">
    <name type="scientific">Penicillium cf. viridicatum</name>
    <dbReference type="NCBI Taxonomy" id="2972119"/>
    <lineage>
        <taxon>Eukaryota</taxon>
        <taxon>Fungi</taxon>
        <taxon>Dikarya</taxon>
        <taxon>Ascomycota</taxon>
        <taxon>Pezizomycotina</taxon>
        <taxon>Eurotiomycetes</taxon>
        <taxon>Eurotiomycetidae</taxon>
        <taxon>Eurotiales</taxon>
        <taxon>Aspergillaceae</taxon>
        <taxon>Penicillium</taxon>
    </lineage>
</organism>
<dbReference type="Proteomes" id="UP001150942">
    <property type="component" value="Unassembled WGS sequence"/>
</dbReference>
<reference evidence="2" key="1">
    <citation type="submission" date="2022-11" db="EMBL/GenBank/DDBJ databases">
        <authorList>
            <person name="Petersen C."/>
        </authorList>
    </citation>
    <scope>NUCLEOTIDE SEQUENCE</scope>
    <source>
        <strain evidence="2">IBT 20477</strain>
    </source>
</reference>
<dbReference type="AlphaFoldDB" id="A0A9W9J133"/>
<evidence type="ECO:0000313" key="2">
    <source>
        <dbReference type="EMBL" id="KAJ5186480.1"/>
    </source>
</evidence>
<protein>
    <submittedName>
        <fullName evidence="2">FAD-dependent pyridine nucleotide-disulfide oxidoreductase</fullName>
    </submittedName>
</protein>
<gene>
    <name evidence="2" type="ORF">N7449_011244</name>
</gene>
<feature type="region of interest" description="Disordered" evidence="1">
    <location>
        <begin position="1"/>
        <end position="24"/>
    </location>
</feature>
<feature type="region of interest" description="Disordered" evidence="1">
    <location>
        <begin position="210"/>
        <end position="236"/>
    </location>
</feature>